<feature type="compositionally biased region" description="Polar residues" evidence="13">
    <location>
        <begin position="399"/>
        <end position="409"/>
    </location>
</feature>
<dbReference type="Gramene" id="PSAT_LOCUS30328_t1">
    <property type="protein sequence ID" value="CAL5211930.1"/>
    <property type="gene ID" value="PSAT_LOCUS30328"/>
</dbReference>
<dbReference type="SMART" id="SM00435">
    <property type="entry name" value="TOPEUc"/>
    <property type="match status" value="1"/>
</dbReference>
<dbReference type="Pfam" id="PF01028">
    <property type="entry name" value="Topoisom_I"/>
    <property type="match status" value="1"/>
</dbReference>
<evidence type="ECO:0000259" key="14">
    <source>
        <dbReference type="SMART" id="SM00435"/>
    </source>
</evidence>
<evidence type="ECO:0000256" key="3">
    <source>
        <dbReference type="ARBA" id="ARBA00006645"/>
    </source>
</evidence>
<dbReference type="AlphaFoldDB" id="A0A9D4VU87"/>
<feature type="compositionally biased region" description="Polar residues" evidence="13">
    <location>
        <begin position="62"/>
        <end position="75"/>
    </location>
</feature>
<keyword evidence="7 10" id="KW-0238">DNA-binding</keyword>
<keyword evidence="16" id="KW-1185">Reference proteome</keyword>
<evidence type="ECO:0000256" key="7">
    <source>
        <dbReference type="ARBA" id="ARBA00023125"/>
    </source>
</evidence>
<evidence type="ECO:0000256" key="4">
    <source>
        <dbReference type="ARBA" id="ARBA00022553"/>
    </source>
</evidence>
<feature type="region of interest" description="Disordered" evidence="13">
    <location>
        <begin position="1"/>
        <end position="415"/>
    </location>
</feature>
<evidence type="ECO:0000313" key="16">
    <source>
        <dbReference type="Proteomes" id="UP001058974"/>
    </source>
</evidence>
<dbReference type="SUPFAM" id="SSF56741">
    <property type="entry name" value="Eukaryotic DNA topoisomerase I, N-terminal DNA-binding fragment"/>
    <property type="match status" value="1"/>
</dbReference>
<feature type="compositionally biased region" description="Polar residues" evidence="13">
    <location>
        <begin position="281"/>
        <end position="293"/>
    </location>
</feature>
<keyword evidence="5 10" id="KW-0799">Topoisomerase</keyword>
<dbReference type="InterPro" id="IPR013030">
    <property type="entry name" value="DNA_topo_DNA_db_N_dom2"/>
</dbReference>
<evidence type="ECO:0000256" key="9">
    <source>
        <dbReference type="ARBA" id="ARBA00023242"/>
    </source>
</evidence>
<dbReference type="Pfam" id="PF02919">
    <property type="entry name" value="Topoisom_I_N"/>
    <property type="match status" value="1"/>
</dbReference>
<dbReference type="InterPro" id="IPR013499">
    <property type="entry name" value="TopoI_euk"/>
</dbReference>
<accession>A0A9D4VU87</accession>
<dbReference type="InterPro" id="IPR013034">
    <property type="entry name" value="DNA_topo_DNA_db_N_dom1"/>
</dbReference>
<feature type="domain" description="DNA topoisomerase I eukaryotic-type" evidence="14">
    <location>
        <begin position="558"/>
        <end position="934"/>
    </location>
</feature>
<dbReference type="InterPro" id="IPR051062">
    <property type="entry name" value="Topoisomerase_IB"/>
</dbReference>
<feature type="compositionally biased region" description="Basic and acidic residues" evidence="13">
    <location>
        <begin position="121"/>
        <end position="130"/>
    </location>
</feature>
<dbReference type="Gene3D" id="1.10.132.10">
    <property type="match status" value="1"/>
</dbReference>
<dbReference type="InterPro" id="IPR018521">
    <property type="entry name" value="TopoIB_AS"/>
</dbReference>
<dbReference type="EC" id="5.6.2.1" evidence="11"/>
<feature type="compositionally biased region" description="Polar residues" evidence="13">
    <location>
        <begin position="133"/>
        <end position="163"/>
    </location>
</feature>
<dbReference type="FunFam" id="1.10.10.41:FF:000001">
    <property type="entry name" value="DNA topoisomerase I"/>
    <property type="match status" value="1"/>
</dbReference>
<dbReference type="FunFam" id="3.90.15.10:FF:000003">
    <property type="entry name" value="DNA topoisomerase I"/>
    <property type="match status" value="1"/>
</dbReference>
<evidence type="ECO:0000256" key="6">
    <source>
        <dbReference type="ARBA" id="ARBA00023054"/>
    </source>
</evidence>
<reference evidence="15 16" key="1">
    <citation type="journal article" date="2022" name="Nat. Genet.">
        <title>Improved pea reference genome and pan-genome highlight genomic features and evolutionary characteristics.</title>
        <authorList>
            <person name="Yang T."/>
            <person name="Liu R."/>
            <person name="Luo Y."/>
            <person name="Hu S."/>
            <person name="Wang D."/>
            <person name="Wang C."/>
            <person name="Pandey M.K."/>
            <person name="Ge S."/>
            <person name="Xu Q."/>
            <person name="Li N."/>
            <person name="Li G."/>
            <person name="Huang Y."/>
            <person name="Saxena R.K."/>
            <person name="Ji Y."/>
            <person name="Li M."/>
            <person name="Yan X."/>
            <person name="He Y."/>
            <person name="Liu Y."/>
            <person name="Wang X."/>
            <person name="Xiang C."/>
            <person name="Varshney R.K."/>
            <person name="Ding H."/>
            <person name="Gao S."/>
            <person name="Zong X."/>
        </authorList>
    </citation>
    <scope>NUCLEOTIDE SEQUENCE [LARGE SCALE GENOMIC DNA]</scope>
    <source>
        <strain evidence="15 16">cv. Zhongwan 6</strain>
    </source>
</reference>
<keyword evidence="6 12" id="KW-0175">Coiled coil</keyword>
<dbReference type="InterPro" id="IPR025834">
    <property type="entry name" value="TopoI_C_dom"/>
</dbReference>
<protein>
    <recommendedName>
        <fullName evidence="11">DNA topoisomerase I</fullName>
        <ecNumber evidence="11">5.6.2.1</ecNumber>
    </recommendedName>
    <alternativeName>
        <fullName evidence="11">DNA topoisomerase 1</fullName>
    </alternativeName>
</protein>
<dbReference type="GO" id="GO:0003677">
    <property type="term" value="F:DNA binding"/>
    <property type="evidence" value="ECO:0007669"/>
    <property type="project" value="UniProtKB-UniRule"/>
</dbReference>
<dbReference type="PRINTS" id="PR00416">
    <property type="entry name" value="EUTPISMRASEI"/>
</dbReference>
<dbReference type="CDD" id="cd00659">
    <property type="entry name" value="Topo_IB_C"/>
    <property type="match status" value="1"/>
</dbReference>
<dbReference type="InterPro" id="IPR014711">
    <property type="entry name" value="TopoI_cat_a-hlx-sub_euk"/>
</dbReference>
<dbReference type="InterPro" id="IPR001631">
    <property type="entry name" value="TopoI"/>
</dbReference>
<feature type="active site" description="O-(3'-phospho-DNA)-tyrosine intermediate" evidence="10">
    <location>
        <position position="920"/>
    </location>
</feature>
<comment type="caution">
    <text evidence="15">The sequence shown here is derived from an EMBL/GenBank/DDBJ whole genome shotgun (WGS) entry which is preliminary data.</text>
</comment>
<dbReference type="PANTHER" id="PTHR10290">
    <property type="entry name" value="DNA TOPOISOMERASE I"/>
    <property type="match status" value="1"/>
</dbReference>
<dbReference type="EMBL" id="JAMSHJ010000007">
    <property type="protein sequence ID" value="KAI5389553.1"/>
    <property type="molecule type" value="Genomic_DNA"/>
</dbReference>
<dbReference type="Gramene" id="Psat3g192280.1">
    <property type="protein sequence ID" value="Psat3g192280.1.cds"/>
    <property type="gene ID" value="Psat3g192280"/>
</dbReference>
<evidence type="ECO:0000256" key="10">
    <source>
        <dbReference type="PROSITE-ProRule" id="PRU01382"/>
    </source>
</evidence>
<dbReference type="FunFam" id="2.170.11.10:FF:000001">
    <property type="entry name" value="DNA topoisomerase I"/>
    <property type="match status" value="1"/>
</dbReference>
<evidence type="ECO:0000256" key="11">
    <source>
        <dbReference type="RuleBase" id="RU365101"/>
    </source>
</evidence>
<proteinExistence type="inferred from homology"/>
<feature type="compositionally biased region" description="Polar residues" evidence="13">
    <location>
        <begin position="358"/>
        <end position="368"/>
    </location>
</feature>
<evidence type="ECO:0000256" key="2">
    <source>
        <dbReference type="ARBA" id="ARBA00004123"/>
    </source>
</evidence>
<feature type="region of interest" description="Disordered" evidence="13">
    <location>
        <begin position="861"/>
        <end position="883"/>
    </location>
</feature>
<sequence>MAVEASDKSNLPGKFDDDSDDDQPLSFKRYAKKSPLHSQVKKTTSHSQEGRSNRQIADVPLSNDQNSKPSHSAVYTSLGYKPNLPEKFDDDSDDDQPLSFKRHAKKSPLHSQAIKTTSHSQEGRSNRQKTDVPLSNGQNLKPSNSAVNTSSNKSPVANSNSPSLGDKPKPLLGQNVTVDVKKQTTPIKHPTKGYCEGLEDDDDDKPLSSRWKIKSNHGSKVVAPVVNNKSSQDSDSDDDVVPLSANLSAKLIRNSNSGTSSMNYDDTDKKPISKVQKKRQNGSTTSNKQQKLSTLPIKRELENCDSPHSSAKKSKISDSTTSIKTKHVSVKCEIKAEEEDDDDDDDELPISHRFKKSPTLSDKPSSTKKILAKVTKVNNSGSTSFKKQTKNKSKKSISGSEYSKSTKLLPSSGDGQKKWTTLVHNGVIFPPPYKPHGVKMLYMGRPVDLTPEQEEVATMYAVMRDTDYMQKDRFKENFWNDWRKLLGRNHVIQNLKDCDFTPIYDWCQSEKEKKKQMTTEEKKALKEEKLKQEEKYTWAIVDGVKEKVGNFRVEPPGLFRGRGEHPKMGRLKKRIHPSDIVINIGSEAQVPECPIPGEGWKDIRNDNTVTWLCYWSDPINPKLFKYVFLAASSSLKGQSDKEKYEKARMLKDYIGNIRASYTKDFTSKDITKQQIAVATYLIDKLALRAGNEKDDDEADTVGCCTLKVENVTRETPNKLKFNFLGKDSIKYENTVEVELPVYNAILKFQKDKGPGDDLFDKLDTNKLNAHLKELMPGLTAKVFRTFNASITLDDKLNKDTKDGDAAEKIVVYQHANKQVAIICNHQRSVSKSHSAQMTKLNEKIDELQDVLKELKVDLDRARKGKSPTKSSDGKSKRSLTPEVLEKKISQTNAKIEKMQRDMKTKEDLKTVALGTSKINYLDPRITVAWCKRHEVPIEKLFTKSLLAKFAWAMDVDPDFRF</sequence>
<dbReference type="PROSITE" id="PS52038">
    <property type="entry name" value="TOPO_IB_2"/>
    <property type="match status" value="1"/>
</dbReference>
<dbReference type="InterPro" id="IPR011010">
    <property type="entry name" value="DNA_brk_join_enz"/>
</dbReference>
<dbReference type="Gramene" id="Psat07G0500600-T1">
    <property type="protein sequence ID" value="KAI5389553.1"/>
    <property type="gene ID" value="KIW84_075006"/>
</dbReference>
<gene>
    <name evidence="15" type="ORF">KIW84_075006</name>
</gene>
<dbReference type="GO" id="GO:0005694">
    <property type="term" value="C:chromosome"/>
    <property type="evidence" value="ECO:0007669"/>
    <property type="project" value="InterPro"/>
</dbReference>
<dbReference type="Gene3D" id="1.10.10.41">
    <property type="entry name" value="Yeast DNA topoisomerase - domain 1"/>
    <property type="match status" value="1"/>
</dbReference>
<dbReference type="PROSITE" id="PS00176">
    <property type="entry name" value="TOPO_IB_1"/>
    <property type="match status" value="1"/>
</dbReference>
<dbReference type="InterPro" id="IPR008336">
    <property type="entry name" value="TopoI_DNA-bd_euk"/>
</dbReference>
<dbReference type="Gene3D" id="3.90.15.10">
    <property type="entry name" value="Topoisomerase I, Chain A, domain 3"/>
    <property type="match status" value="1"/>
</dbReference>
<dbReference type="Proteomes" id="UP001058974">
    <property type="component" value="Chromosome 7"/>
</dbReference>
<feature type="compositionally biased region" description="Polar residues" evidence="13">
    <location>
        <begin position="253"/>
        <end position="264"/>
    </location>
</feature>
<dbReference type="GO" id="GO:0006260">
    <property type="term" value="P:DNA replication"/>
    <property type="evidence" value="ECO:0007669"/>
    <property type="project" value="TreeGrafter"/>
</dbReference>
<dbReference type="GO" id="GO:0007059">
    <property type="term" value="P:chromosome segregation"/>
    <property type="evidence" value="ECO:0007669"/>
    <property type="project" value="TreeGrafter"/>
</dbReference>
<name>A0A9D4VU87_PEA</name>
<evidence type="ECO:0000256" key="1">
    <source>
        <dbReference type="ARBA" id="ARBA00000213"/>
    </source>
</evidence>
<dbReference type="Gene3D" id="2.170.11.10">
    <property type="entry name" value="DNA Topoisomerase I, domain 2"/>
    <property type="match status" value="1"/>
</dbReference>
<comment type="subcellular location">
    <subcellularLocation>
        <location evidence="2">Nucleus</location>
    </subcellularLocation>
</comment>
<feature type="compositionally biased region" description="Polar residues" evidence="13">
    <location>
        <begin position="109"/>
        <end position="120"/>
    </location>
</feature>
<dbReference type="SUPFAM" id="SSF56349">
    <property type="entry name" value="DNA breaking-rejoining enzymes"/>
    <property type="match status" value="1"/>
</dbReference>
<keyword evidence="4" id="KW-0597">Phosphoprotein</keyword>
<dbReference type="PANTHER" id="PTHR10290:SF23">
    <property type="entry name" value="DNA TOPOISOMERASE 1 BETA"/>
    <property type="match status" value="1"/>
</dbReference>
<dbReference type="Gramene" id="Psat3g192280.2">
    <property type="protein sequence ID" value="Psat3g192280.2.cds"/>
    <property type="gene ID" value="Psat3g192280"/>
</dbReference>
<feature type="compositionally biased region" description="Basic residues" evidence="13">
    <location>
        <begin position="29"/>
        <end position="44"/>
    </location>
</feature>
<evidence type="ECO:0000256" key="12">
    <source>
        <dbReference type="SAM" id="Coils"/>
    </source>
</evidence>
<evidence type="ECO:0000256" key="8">
    <source>
        <dbReference type="ARBA" id="ARBA00023235"/>
    </source>
</evidence>
<organism evidence="15 16">
    <name type="scientific">Pisum sativum</name>
    <name type="common">Garden pea</name>
    <name type="synonym">Lathyrus oleraceus</name>
    <dbReference type="NCBI Taxonomy" id="3888"/>
    <lineage>
        <taxon>Eukaryota</taxon>
        <taxon>Viridiplantae</taxon>
        <taxon>Streptophyta</taxon>
        <taxon>Embryophyta</taxon>
        <taxon>Tracheophyta</taxon>
        <taxon>Spermatophyta</taxon>
        <taxon>Magnoliopsida</taxon>
        <taxon>eudicotyledons</taxon>
        <taxon>Gunneridae</taxon>
        <taxon>Pentapetalae</taxon>
        <taxon>rosids</taxon>
        <taxon>fabids</taxon>
        <taxon>Fabales</taxon>
        <taxon>Fabaceae</taxon>
        <taxon>Papilionoideae</taxon>
        <taxon>50 kb inversion clade</taxon>
        <taxon>NPAAA clade</taxon>
        <taxon>Hologalegina</taxon>
        <taxon>IRL clade</taxon>
        <taxon>Fabeae</taxon>
        <taxon>Lathyrus</taxon>
    </lineage>
</organism>
<comment type="function">
    <text evidence="11">Releases the supercoiling and torsional tension of DNA introduced during the DNA replication and transcription by transiently cleaving and rejoining one strand of the DNA duplex. Introduces a single-strand break via transesterification at the specific target site 5'-[CT]CCTTp site in duplex DNA. The scissile phosphodiester is attacked by the catalytic tyrosine of the enzyme, resulting in the formation of a DNA-(3'-phosphotyrosyl)-enzyme intermediate and the expulsion of a 5'-OH DNA strand. The free DNA strand then undergoes passage around the unbroken strand thus removing DNA supercoils. Finally, in the religation step, the DNA 5'-OH attacks the covalent intermediate to expel the active-site tyrosine and restore the DNA phosphodiester backbone.</text>
</comment>
<dbReference type="OrthoDB" id="47179at2759"/>
<dbReference type="GO" id="GO:0003917">
    <property type="term" value="F:DNA topoisomerase type I (single strand cut, ATP-independent) activity"/>
    <property type="evidence" value="ECO:0007669"/>
    <property type="project" value="UniProtKB-UniRule"/>
</dbReference>
<dbReference type="GO" id="GO:0005730">
    <property type="term" value="C:nucleolus"/>
    <property type="evidence" value="ECO:0007669"/>
    <property type="project" value="TreeGrafter"/>
</dbReference>
<keyword evidence="8 10" id="KW-0413">Isomerase</keyword>
<dbReference type="InterPro" id="IPR036202">
    <property type="entry name" value="TopoI_DNA-bd_euk_N_sf"/>
</dbReference>
<dbReference type="Pfam" id="PF14370">
    <property type="entry name" value="Topo_C_assoc"/>
    <property type="match status" value="1"/>
</dbReference>
<dbReference type="FunFam" id="1.10.132.10:FF:000002">
    <property type="entry name" value="DNA topoisomerase I"/>
    <property type="match status" value="1"/>
</dbReference>
<evidence type="ECO:0000256" key="5">
    <source>
        <dbReference type="ARBA" id="ARBA00023029"/>
    </source>
</evidence>
<evidence type="ECO:0000256" key="13">
    <source>
        <dbReference type="SAM" id="MobiDB-lite"/>
    </source>
</evidence>
<comment type="catalytic activity">
    <reaction evidence="1 10 11">
        <text>ATP-independent breakage of single-stranded DNA, followed by passage and rejoining.</text>
        <dbReference type="EC" id="5.6.2.1"/>
    </reaction>
</comment>
<dbReference type="InterPro" id="IPR014727">
    <property type="entry name" value="TopoI_cat_a/b-sub_euk"/>
</dbReference>
<evidence type="ECO:0000313" key="15">
    <source>
        <dbReference type="EMBL" id="KAI5389553.1"/>
    </source>
</evidence>
<feature type="compositionally biased region" description="Acidic residues" evidence="13">
    <location>
        <begin position="336"/>
        <end position="348"/>
    </location>
</feature>
<comment type="similarity">
    <text evidence="3 10 11">Belongs to the type IB topoisomerase family.</text>
</comment>
<feature type="coiled-coil region" evidence="12">
    <location>
        <begin position="507"/>
        <end position="535"/>
    </location>
</feature>
<keyword evidence="9" id="KW-0539">Nucleus</keyword>
<dbReference type="GO" id="GO:0006265">
    <property type="term" value="P:DNA topological change"/>
    <property type="evidence" value="ECO:0007669"/>
    <property type="project" value="UniProtKB-UniRule"/>
</dbReference>
<dbReference type="InterPro" id="IPR013500">
    <property type="entry name" value="TopoI_cat_euk"/>
</dbReference>